<reference evidence="2 3" key="1">
    <citation type="submission" date="2016-06" db="EMBL/GenBank/DDBJ databases">
        <authorList>
            <person name="Kjaerup R.B."/>
            <person name="Dalgaard T.S."/>
            <person name="Juul-Madsen H.R."/>
        </authorList>
    </citation>
    <scope>NUCLEOTIDE SEQUENCE [LARGE SCALE GENOMIC DNA]</scope>
    <source>
        <strain evidence="2 3">DSM 43904</strain>
    </source>
</reference>
<evidence type="ECO:0000313" key="2">
    <source>
        <dbReference type="EMBL" id="SCG80217.1"/>
    </source>
</evidence>
<dbReference type="AlphaFoldDB" id="A0A1C5KBS3"/>
<sequence length="154" mass="16526">MVPAPVYPPLVPDYAVPALTVAGLVVAVVSMVVFVWFCLGAPGVIRKHGRFPAVLLVVPVLVAVTAGGVAYLADRAAHARHDELGAAWSAQTRQIEERTITAVENAYGVEIVRYWFVPDEGSDRIEVKFPDGRMADCRLTAADGVLSLECPDGR</sequence>
<proteinExistence type="predicted"/>
<keyword evidence="1" id="KW-0812">Transmembrane</keyword>
<evidence type="ECO:0000256" key="1">
    <source>
        <dbReference type="SAM" id="Phobius"/>
    </source>
</evidence>
<dbReference type="RefSeq" id="WP_157748337.1">
    <property type="nucleotide sequence ID" value="NZ_LT607750.1"/>
</dbReference>
<keyword evidence="3" id="KW-1185">Reference proteome</keyword>
<protein>
    <submittedName>
        <fullName evidence="2">Uncharacterized protein</fullName>
    </submittedName>
</protein>
<gene>
    <name evidence="2" type="ORF">GA0070609_6311</name>
</gene>
<feature type="transmembrane region" description="Helical" evidence="1">
    <location>
        <begin position="51"/>
        <end position="73"/>
    </location>
</feature>
<dbReference type="Proteomes" id="UP000198217">
    <property type="component" value="Chromosome I"/>
</dbReference>
<evidence type="ECO:0000313" key="3">
    <source>
        <dbReference type="Proteomes" id="UP000198217"/>
    </source>
</evidence>
<keyword evidence="1" id="KW-1133">Transmembrane helix</keyword>
<name>A0A1C5KBS3_9ACTN</name>
<dbReference type="EMBL" id="LT607750">
    <property type="protein sequence ID" value="SCG80217.1"/>
    <property type="molecule type" value="Genomic_DNA"/>
</dbReference>
<feature type="transmembrane region" description="Helical" evidence="1">
    <location>
        <begin position="14"/>
        <end position="39"/>
    </location>
</feature>
<accession>A0A1C5KBS3</accession>
<keyword evidence="1" id="KW-0472">Membrane</keyword>
<organism evidence="2 3">
    <name type="scientific">Micromonospora echinaurantiaca</name>
    <dbReference type="NCBI Taxonomy" id="47857"/>
    <lineage>
        <taxon>Bacteria</taxon>
        <taxon>Bacillati</taxon>
        <taxon>Actinomycetota</taxon>
        <taxon>Actinomycetes</taxon>
        <taxon>Micromonosporales</taxon>
        <taxon>Micromonosporaceae</taxon>
        <taxon>Micromonospora</taxon>
    </lineage>
</organism>